<sequence length="491" mass="53379">MVMTILIQCSWRQQLEVDMQALFRRFFKKSETVGSHPETFVSGQYAAITTINEQQATDEMVKGMQHFLDMAERVQDKLPHFRRGHLFEAIVAAKENAELATTGMNERYIITHLDGRNTAPADLELYSNGALISEAQAKFSIQPAKKIVGMISDPKYDGMDRYIPANKIEDVQRELTKQIRECNDPQKMADLKDALQHIKRHDTASVEVWQADRNPAQYAMEMEVKYVGQEMLTAGSQAAVGAAVVGGGISLVKNIISAYNGKLSASEAAGNIAKDTAQSALKGGTAGSAGALIRCGAEKAGLQTLAKSNVAMAVAGSVVEVGTIVYDFAQGKIDGETAMIRMGQTGTSTVSGLYAGAAAGAVFGPPGAVIGSMVGYMLASSTYQSCVAIMERAKLADSESKRLVELTDAACKAMQEQRAEFERLVEEKVRCKKSEFRNAFFSIDNAINRKEFYQATEGMANLAGLFGKKLNLQNFSDFDTYMRSSDAPLRL</sequence>
<proteinExistence type="predicted"/>
<dbReference type="Proteomes" id="UP000216752">
    <property type="component" value="Chromosome"/>
</dbReference>
<protein>
    <submittedName>
        <fullName evidence="1">Uncharacterized protein</fullName>
    </submittedName>
</protein>
<name>A0ABZ3ITF9_9FIRM</name>
<evidence type="ECO:0000313" key="2">
    <source>
        <dbReference type="Proteomes" id="UP000216752"/>
    </source>
</evidence>
<accession>A0ABZ3ITF9</accession>
<reference evidence="1" key="1">
    <citation type="submission" date="2024-05" db="EMBL/GenBank/DDBJ databases">
        <title>Isolation and characterization of Sporomusa carbonis sp. nov., a carboxydotrophic hydrogenogen in the genus of Sporomusa isolated from a charcoal burning pile.</title>
        <authorList>
            <person name="Boeer T."/>
            <person name="Rosenbaum F."/>
            <person name="Eysell L."/>
            <person name="Mueller V."/>
            <person name="Daniel R."/>
            <person name="Poehlein A."/>
        </authorList>
    </citation>
    <scope>NUCLEOTIDE SEQUENCE [LARGE SCALE GENOMIC DNA]</scope>
    <source>
        <strain evidence="1">DSM 10669</strain>
    </source>
</reference>
<dbReference type="EMBL" id="CP155573">
    <property type="protein sequence ID" value="XFO69011.1"/>
    <property type="molecule type" value="Genomic_DNA"/>
</dbReference>
<organism evidence="1 2">
    <name type="scientific">Sporomusa silvacetica DSM 10669</name>
    <dbReference type="NCBI Taxonomy" id="1123289"/>
    <lineage>
        <taxon>Bacteria</taxon>
        <taxon>Bacillati</taxon>
        <taxon>Bacillota</taxon>
        <taxon>Negativicutes</taxon>
        <taxon>Selenomonadales</taxon>
        <taxon>Sporomusaceae</taxon>
        <taxon>Sporomusa</taxon>
    </lineage>
</organism>
<evidence type="ECO:0000313" key="1">
    <source>
        <dbReference type="EMBL" id="XFO69011.1"/>
    </source>
</evidence>
<gene>
    <name evidence="1" type="ORF">SPSIL_052390</name>
</gene>
<keyword evidence="2" id="KW-1185">Reference proteome</keyword>